<sequence length="191" mass="21623">MEPITNRVAESEIAVFNLDNLWDDRTVTELDLSPFLVKGLMLKEKPFREDVREHDWSQYDDQHVAVYCSTDAIVPTWGYMLIASKLEGIAASVSFGREDDLVRDYYVRALDAQDWSDYEDRPVVIKGCGSDRVPEVAYLIATQKLQGVGRKLMYGEPCSSVPLWRKQKPQKEKPAAKATGVKKPDLPSPNS</sequence>
<dbReference type="OrthoDB" id="9803040at2"/>
<name>A0A2A8CUJ6_9BACT</name>
<protein>
    <recommendedName>
        <fullName evidence="4">DUF2480 domain-containing protein</fullName>
    </recommendedName>
</protein>
<dbReference type="EMBL" id="PDEQ01000008">
    <property type="protein sequence ID" value="PEN12252.1"/>
    <property type="molecule type" value="Genomic_DNA"/>
</dbReference>
<comment type="caution">
    <text evidence="2">The sequence shown here is derived from an EMBL/GenBank/DDBJ whole genome shotgun (WGS) entry which is preliminary data.</text>
</comment>
<accession>A0A2A8CUJ6</accession>
<keyword evidence="3" id="KW-1185">Reference proteome</keyword>
<proteinExistence type="predicted"/>
<dbReference type="Pfam" id="PF10652">
    <property type="entry name" value="DUF2480"/>
    <property type="match status" value="1"/>
</dbReference>
<evidence type="ECO:0008006" key="4">
    <source>
        <dbReference type="Google" id="ProtNLM"/>
    </source>
</evidence>
<dbReference type="InterPro" id="IPR018914">
    <property type="entry name" value="DUF2480"/>
</dbReference>
<feature type="region of interest" description="Disordered" evidence="1">
    <location>
        <begin position="163"/>
        <end position="191"/>
    </location>
</feature>
<dbReference type="AlphaFoldDB" id="A0A2A8CUJ6"/>
<organism evidence="2 3">
    <name type="scientific">Longibacter salinarum</name>
    <dbReference type="NCBI Taxonomy" id="1850348"/>
    <lineage>
        <taxon>Bacteria</taxon>
        <taxon>Pseudomonadati</taxon>
        <taxon>Rhodothermota</taxon>
        <taxon>Rhodothermia</taxon>
        <taxon>Rhodothermales</taxon>
        <taxon>Salisaetaceae</taxon>
        <taxon>Longibacter</taxon>
    </lineage>
</organism>
<dbReference type="Proteomes" id="UP000220102">
    <property type="component" value="Unassembled WGS sequence"/>
</dbReference>
<reference evidence="2 3" key="1">
    <citation type="submission" date="2017-10" db="EMBL/GenBank/DDBJ databases">
        <title>Draft genome of Longibacter Salinarum.</title>
        <authorList>
            <person name="Goh K.M."/>
            <person name="Shamsir M.S."/>
            <person name="Lim S.W."/>
        </authorList>
    </citation>
    <scope>NUCLEOTIDE SEQUENCE [LARGE SCALE GENOMIC DNA]</scope>
    <source>
        <strain evidence="2 3">KCTC 52045</strain>
    </source>
</reference>
<dbReference type="RefSeq" id="WP_098077385.1">
    <property type="nucleotide sequence ID" value="NZ_PDEQ01000008.1"/>
</dbReference>
<gene>
    <name evidence="2" type="ORF">CRI94_14530</name>
</gene>
<evidence type="ECO:0000313" key="3">
    <source>
        <dbReference type="Proteomes" id="UP000220102"/>
    </source>
</evidence>
<evidence type="ECO:0000313" key="2">
    <source>
        <dbReference type="EMBL" id="PEN12252.1"/>
    </source>
</evidence>
<evidence type="ECO:0000256" key="1">
    <source>
        <dbReference type="SAM" id="MobiDB-lite"/>
    </source>
</evidence>